<dbReference type="EMBL" id="LGSR01000017">
    <property type="protein sequence ID" value="KOS20525.1"/>
    <property type="molecule type" value="Genomic_DNA"/>
</dbReference>
<keyword evidence="4" id="KW-1185">Reference proteome</keyword>
<dbReference type="SUPFAM" id="SSF54236">
    <property type="entry name" value="Ubiquitin-like"/>
    <property type="match status" value="1"/>
</dbReference>
<dbReference type="Gene3D" id="1.10.286.70">
    <property type="entry name" value="Get5 dimerization domain"/>
    <property type="match status" value="1"/>
</dbReference>
<comment type="caution">
    <text evidence="3">The sequence shown here is derived from an EMBL/GenBank/DDBJ whole genome shotgun (WGS) entry which is preliminary data.</text>
</comment>
<organism evidence="3 4">
    <name type="scientific">Escovopsis weberi</name>
    <dbReference type="NCBI Taxonomy" id="150374"/>
    <lineage>
        <taxon>Eukaryota</taxon>
        <taxon>Fungi</taxon>
        <taxon>Dikarya</taxon>
        <taxon>Ascomycota</taxon>
        <taxon>Pezizomycotina</taxon>
        <taxon>Sordariomycetes</taxon>
        <taxon>Hypocreomycetidae</taxon>
        <taxon>Hypocreales</taxon>
        <taxon>Hypocreaceae</taxon>
        <taxon>Escovopsis</taxon>
    </lineage>
</organism>
<dbReference type="InterPro" id="IPR049256">
    <property type="entry name" value="Get5_C"/>
</dbReference>
<dbReference type="Gene3D" id="3.10.20.90">
    <property type="entry name" value="Phosphatidylinositol 3-kinase Catalytic Subunit, Chain A, domain 1"/>
    <property type="match status" value="1"/>
</dbReference>
<evidence type="ECO:0000313" key="3">
    <source>
        <dbReference type="EMBL" id="KOS20525.1"/>
    </source>
</evidence>
<dbReference type="Pfam" id="PF12754">
    <property type="entry name" value="Get5_N"/>
    <property type="match status" value="1"/>
</dbReference>
<reference evidence="3 4" key="1">
    <citation type="submission" date="2015-07" db="EMBL/GenBank/DDBJ databases">
        <title>The genome of the fungus Escovopsis weberi, a specialized disease agent of ant agriculture.</title>
        <authorList>
            <person name="de Man T.J."/>
            <person name="Stajich J.E."/>
            <person name="Kubicek C.P."/>
            <person name="Chenthamara K."/>
            <person name="Atanasova L."/>
            <person name="Druzhinina I.S."/>
            <person name="Birnbaum S."/>
            <person name="Barribeau S.M."/>
            <person name="Teiling C."/>
            <person name="Suen G."/>
            <person name="Currie C."/>
            <person name="Gerardo N.M."/>
        </authorList>
    </citation>
    <scope>NUCLEOTIDE SEQUENCE [LARGE SCALE GENOMIC DNA]</scope>
</reference>
<accession>A0A0M9VV20</accession>
<proteinExistence type="predicted"/>
<feature type="compositionally biased region" description="Low complexity" evidence="1">
    <location>
        <begin position="42"/>
        <end position="52"/>
    </location>
</feature>
<dbReference type="InterPro" id="IPR000626">
    <property type="entry name" value="Ubiquitin-like_dom"/>
</dbReference>
<evidence type="ECO:0000256" key="1">
    <source>
        <dbReference type="SAM" id="MobiDB-lite"/>
    </source>
</evidence>
<feature type="region of interest" description="Disordered" evidence="1">
    <location>
        <begin position="26"/>
        <end position="60"/>
    </location>
</feature>
<dbReference type="InterPro" id="IPR024737">
    <property type="entry name" value="Get5_N"/>
</dbReference>
<gene>
    <name evidence="3" type="ORF">ESCO_005423</name>
</gene>
<dbReference type="Proteomes" id="UP000053831">
    <property type="component" value="Unassembled WGS sequence"/>
</dbReference>
<feature type="domain" description="Ubiquitin-like" evidence="2">
    <location>
        <begin position="64"/>
        <end position="125"/>
    </location>
</feature>
<name>A0A0M9VV20_ESCWE</name>
<dbReference type="AlphaFoldDB" id="A0A0M9VV20"/>
<dbReference type="InterPro" id="IPR029071">
    <property type="entry name" value="Ubiquitin-like_domsf"/>
</dbReference>
<protein>
    <recommendedName>
        <fullName evidence="2">Ubiquitin-like domain-containing protein</fullName>
    </recommendedName>
</protein>
<dbReference type="OrthoDB" id="5366541at2759"/>
<dbReference type="PROSITE" id="PS50053">
    <property type="entry name" value="UBIQUITIN_2"/>
    <property type="match status" value="1"/>
</dbReference>
<sequence length="211" mass="22146">MSAEVAFAKSFLTSLDSRPIKLSADHVEDPRNFPSRPPYILPRMPRPMSQPAAPAPAPGHERSISLALKSLRNPPLDIALPAQPLTTSVLDVKAAVAAQTGIAPDKIKILHAKRPLQDSKVLKDLLPAGDATPPATLELAVMVIGGAAAVPAPAAAAATGTGEGLATGEELETDAFWGDLNGFMAQRLKSHARAEELSNLFRASWQASRAS</sequence>
<dbReference type="Pfam" id="PF17183">
    <property type="entry name" value="Get5_C"/>
    <property type="match status" value="1"/>
</dbReference>
<evidence type="ECO:0000313" key="4">
    <source>
        <dbReference type="Proteomes" id="UP000053831"/>
    </source>
</evidence>
<dbReference type="STRING" id="150374.A0A0M9VV20"/>
<evidence type="ECO:0000259" key="2">
    <source>
        <dbReference type="PROSITE" id="PS50053"/>
    </source>
</evidence>